<feature type="transmembrane region" description="Helical" evidence="6">
    <location>
        <begin position="117"/>
        <end position="139"/>
    </location>
</feature>
<dbReference type="Pfam" id="PF07690">
    <property type="entry name" value="MFS_1"/>
    <property type="match status" value="1"/>
</dbReference>
<dbReference type="InterPro" id="IPR036259">
    <property type="entry name" value="MFS_trans_sf"/>
</dbReference>
<dbReference type="GO" id="GO:0016020">
    <property type="term" value="C:membrane"/>
    <property type="evidence" value="ECO:0007669"/>
    <property type="project" value="UniProtKB-SubCell"/>
</dbReference>
<name>A0A811LVI2_9BILA</name>
<dbReference type="PANTHER" id="PTHR23506">
    <property type="entry name" value="GH10249P"/>
    <property type="match status" value="1"/>
</dbReference>
<protein>
    <recommendedName>
        <fullName evidence="7">Major facilitator superfamily (MFS) profile domain-containing protein</fullName>
    </recommendedName>
</protein>
<feature type="transmembrane region" description="Helical" evidence="6">
    <location>
        <begin position="345"/>
        <end position="367"/>
    </location>
</feature>
<evidence type="ECO:0000256" key="5">
    <source>
        <dbReference type="ARBA" id="ARBA00023136"/>
    </source>
</evidence>
<feature type="domain" description="Major facilitator superfamily (MFS) profile" evidence="7">
    <location>
        <begin position="34"/>
        <end position="436"/>
    </location>
</feature>
<keyword evidence="2" id="KW-0813">Transport</keyword>
<comment type="caution">
    <text evidence="8">The sequence shown here is derived from an EMBL/GenBank/DDBJ whole genome shotgun (WGS) entry which is preliminary data.</text>
</comment>
<proteinExistence type="predicted"/>
<evidence type="ECO:0000313" key="9">
    <source>
        <dbReference type="Proteomes" id="UP000614601"/>
    </source>
</evidence>
<keyword evidence="9" id="KW-1185">Reference proteome</keyword>
<evidence type="ECO:0000256" key="2">
    <source>
        <dbReference type="ARBA" id="ARBA00022448"/>
    </source>
</evidence>
<feature type="transmembrane region" description="Helical" evidence="6">
    <location>
        <begin position="35"/>
        <end position="56"/>
    </location>
</feature>
<dbReference type="AlphaFoldDB" id="A0A811LVI2"/>
<evidence type="ECO:0000259" key="7">
    <source>
        <dbReference type="PROSITE" id="PS50850"/>
    </source>
</evidence>
<keyword evidence="5 6" id="KW-0472">Membrane</keyword>
<accession>A0A811LVI2</accession>
<dbReference type="InterPro" id="IPR011701">
    <property type="entry name" value="MFS"/>
</dbReference>
<evidence type="ECO:0000256" key="3">
    <source>
        <dbReference type="ARBA" id="ARBA00022692"/>
    </source>
</evidence>
<dbReference type="EMBL" id="CAJFCW020000006">
    <property type="protein sequence ID" value="CAG9128320.1"/>
    <property type="molecule type" value="Genomic_DNA"/>
</dbReference>
<evidence type="ECO:0000256" key="6">
    <source>
        <dbReference type="SAM" id="Phobius"/>
    </source>
</evidence>
<dbReference type="GO" id="GO:0022857">
    <property type="term" value="F:transmembrane transporter activity"/>
    <property type="evidence" value="ECO:0007669"/>
    <property type="project" value="InterPro"/>
</dbReference>
<dbReference type="PANTHER" id="PTHR23506:SF23">
    <property type="entry name" value="GH10249P"/>
    <property type="match status" value="1"/>
</dbReference>
<dbReference type="OrthoDB" id="5086884at2759"/>
<feature type="transmembrane region" description="Helical" evidence="6">
    <location>
        <begin position="210"/>
        <end position="232"/>
    </location>
</feature>
<sequence>MKSEQNEVYDQIGESDAKDNIKSGRKFERHKHGTLFVVTIAYFLDCMLITVVVPILPHFLTQLQQEHEINTSEHWIQGPNVTEEENLQYLGIGYILCTKPLTQLFVNLFAGPLTRRIGYSIPMLAGFIITLISIMMFAVSRSFWMLFTARSIQGVGSAFTVASGMGMLAKAYNDDDHERGRAMGLALAGVSFGLMAGPVFGGFLYNYGGIYAPFGILAGITVIAIVIEIILLRPKIEEQQSKSGSLREVICDPQVIITALGIAISNFGMATTEPTIPLFIQQKWGVSPTLQGLVFLPSSLASAFCSTYFEPVLEKMGRWLAAMIGLLIIAVCVLVIPLMPNYTTLLGPVFVLGWGVAMAQTALFPTVSQIVDARHENAYGVAFAIADSAVCLAFTVGPSMSEALVKVIGLDKTLMVTAGLCVGFMPFLLFLRTIKPKITVDEGSKKATDEEKY</sequence>
<dbReference type="InterPro" id="IPR050930">
    <property type="entry name" value="MFS_Vesicular_Transporter"/>
</dbReference>
<keyword evidence="4 6" id="KW-1133">Transmembrane helix</keyword>
<feature type="transmembrane region" description="Helical" evidence="6">
    <location>
        <begin position="321"/>
        <end position="339"/>
    </location>
</feature>
<dbReference type="Proteomes" id="UP000614601">
    <property type="component" value="Unassembled WGS sequence"/>
</dbReference>
<feature type="transmembrane region" description="Helical" evidence="6">
    <location>
        <begin position="379"/>
        <end position="401"/>
    </location>
</feature>
<dbReference type="InterPro" id="IPR020846">
    <property type="entry name" value="MFS_dom"/>
</dbReference>
<dbReference type="Proteomes" id="UP000783686">
    <property type="component" value="Unassembled WGS sequence"/>
</dbReference>
<evidence type="ECO:0000313" key="8">
    <source>
        <dbReference type="EMBL" id="CAD5231025.1"/>
    </source>
</evidence>
<dbReference type="PROSITE" id="PS50850">
    <property type="entry name" value="MFS"/>
    <property type="match status" value="1"/>
</dbReference>
<feature type="transmembrane region" description="Helical" evidence="6">
    <location>
        <begin position="151"/>
        <end position="172"/>
    </location>
</feature>
<feature type="transmembrane region" description="Helical" evidence="6">
    <location>
        <begin position="89"/>
        <end position="110"/>
    </location>
</feature>
<evidence type="ECO:0000256" key="1">
    <source>
        <dbReference type="ARBA" id="ARBA00004141"/>
    </source>
</evidence>
<dbReference type="SUPFAM" id="SSF103473">
    <property type="entry name" value="MFS general substrate transporter"/>
    <property type="match status" value="1"/>
</dbReference>
<organism evidence="8 9">
    <name type="scientific">Bursaphelenchus okinawaensis</name>
    <dbReference type="NCBI Taxonomy" id="465554"/>
    <lineage>
        <taxon>Eukaryota</taxon>
        <taxon>Metazoa</taxon>
        <taxon>Ecdysozoa</taxon>
        <taxon>Nematoda</taxon>
        <taxon>Chromadorea</taxon>
        <taxon>Rhabditida</taxon>
        <taxon>Tylenchina</taxon>
        <taxon>Tylenchomorpha</taxon>
        <taxon>Aphelenchoidea</taxon>
        <taxon>Aphelenchoididae</taxon>
        <taxon>Bursaphelenchus</taxon>
    </lineage>
</organism>
<feature type="transmembrane region" description="Helical" evidence="6">
    <location>
        <begin position="413"/>
        <end position="431"/>
    </location>
</feature>
<dbReference type="EMBL" id="CAJFDH010000006">
    <property type="protein sequence ID" value="CAD5231025.1"/>
    <property type="molecule type" value="Genomic_DNA"/>
</dbReference>
<feature type="transmembrane region" description="Helical" evidence="6">
    <location>
        <begin position="184"/>
        <end position="204"/>
    </location>
</feature>
<dbReference type="Gene3D" id="1.20.1250.20">
    <property type="entry name" value="MFS general substrate transporter like domains"/>
    <property type="match status" value="1"/>
</dbReference>
<reference evidence="8" key="1">
    <citation type="submission" date="2020-09" db="EMBL/GenBank/DDBJ databases">
        <authorList>
            <person name="Kikuchi T."/>
        </authorList>
    </citation>
    <scope>NUCLEOTIDE SEQUENCE</scope>
    <source>
        <strain evidence="8">SH1</strain>
    </source>
</reference>
<comment type="subcellular location">
    <subcellularLocation>
        <location evidence="1">Membrane</location>
        <topology evidence="1">Multi-pass membrane protein</topology>
    </subcellularLocation>
</comment>
<gene>
    <name evidence="8" type="ORF">BOKJ2_LOCUS14435</name>
</gene>
<evidence type="ECO:0000256" key="4">
    <source>
        <dbReference type="ARBA" id="ARBA00022989"/>
    </source>
</evidence>
<keyword evidence="3 6" id="KW-0812">Transmembrane</keyword>